<reference evidence="3 5" key="1">
    <citation type="submission" date="2016-12" db="EMBL/GenBank/DDBJ databases">
        <title>Clostridium tepidum sp. nov., a close relative of Clostridium sporogenes and Clostridium botulinum Group I.</title>
        <authorList>
            <person name="Dobritsa A.P."/>
            <person name="Kutumbaka K.K."/>
            <person name="Werner K."/>
            <person name="Wiedmann M."/>
            <person name="Asmus A."/>
            <person name="Samadpour M."/>
        </authorList>
    </citation>
    <scope>NUCLEOTIDE SEQUENCE [LARGE SCALE GENOMIC DNA]</scope>
    <source>
        <strain evidence="3 5">IEH 97212</strain>
    </source>
</reference>
<evidence type="ECO:0000313" key="2">
    <source>
        <dbReference type="EMBL" id="OOO61614.1"/>
    </source>
</evidence>
<evidence type="ECO:0000259" key="1">
    <source>
        <dbReference type="PROSITE" id="PS50943"/>
    </source>
</evidence>
<dbReference type="GeneID" id="70576924"/>
<dbReference type="SMART" id="SM00530">
    <property type="entry name" value="HTH_XRE"/>
    <property type="match status" value="1"/>
</dbReference>
<dbReference type="OrthoDB" id="1932243at2"/>
<keyword evidence="4" id="KW-1185">Reference proteome</keyword>
<comment type="caution">
    <text evidence="3">The sequence shown here is derived from an EMBL/GenBank/DDBJ whole genome shotgun (WGS) entry which is preliminary data.</text>
</comment>
<dbReference type="AlphaFoldDB" id="A0A1S9I5X1"/>
<dbReference type="GO" id="GO:0003677">
    <property type="term" value="F:DNA binding"/>
    <property type="evidence" value="ECO:0007669"/>
    <property type="project" value="InterPro"/>
</dbReference>
<sequence>MQNNIRKIVQNKNLKITDLINETKLSKSYFYDVMNGNSVPTLSVARKIAEVIKEPLDEVFPNDDLKESD</sequence>
<dbReference type="RefSeq" id="WP_078024877.1">
    <property type="nucleotide sequence ID" value="NZ_JANKAH010000002.1"/>
</dbReference>
<dbReference type="STRING" id="1962263.BS637_11035"/>
<dbReference type="Proteomes" id="UP000190206">
    <property type="component" value="Unassembled WGS sequence"/>
</dbReference>
<proteinExistence type="predicted"/>
<dbReference type="EMBL" id="MRAD01000011">
    <property type="protein sequence ID" value="OOO61614.1"/>
    <property type="molecule type" value="Genomic_DNA"/>
</dbReference>
<dbReference type="InterPro" id="IPR001387">
    <property type="entry name" value="Cro/C1-type_HTH"/>
</dbReference>
<name>A0A1S9I5X1_9CLOT</name>
<dbReference type="SUPFAM" id="SSF47413">
    <property type="entry name" value="lambda repressor-like DNA-binding domains"/>
    <property type="match status" value="1"/>
</dbReference>
<dbReference type="EMBL" id="MRAE01000018">
    <property type="protein sequence ID" value="OOO65676.1"/>
    <property type="molecule type" value="Genomic_DNA"/>
</dbReference>
<evidence type="ECO:0000313" key="5">
    <source>
        <dbReference type="Proteomes" id="UP000190256"/>
    </source>
</evidence>
<dbReference type="PROSITE" id="PS50943">
    <property type="entry name" value="HTH_CROC1"/>
    <property type="match status" value="1"/>
</dbReference>
<dbReference type="InterPro" id="IPR010982">
    <property type="entry name" value="Lambda_DNA-bd_dom_sf"/>
</dbReference>
<evidence type="ECO:0000313" key="3">
    <source>
        <dbReference type="EMBL" id="OOO65676.1"/>
    </source>
</evidence>
<protein>
    <submittedName>
        <fullName evidence="3">Transcriptional regulator</fullName>
    </submittedName>
</protein>
<dbReference type="Proteomes" id="UP000190256">
    <property type="component" value="Unassembled WGS sequence"/>
</dbReference>
<feature type="domain" description="HTH cro/C1-type" evidence="1">
    <location>
        <begin position="5"/>
        <end position="59"/>
    </location>
</feature>
<accession>A0A1S9I5X1</accession>
<dbReference type="Gene3D" id="1.10.260.40">
    <property type="entry name" value="lambda repressor-like DNA-binding domains"/>
    <property type="match status" value="1"/>
</dbReference>
<gene>
    <name evidence="2" type="ORF">BS637_11035</name>
    <name evidence="3" type="ORF">BS638_08350</name>
</gene>
<evidence type="ECO:0000313" key="4">
    <source>
        <dbReference type="Proteomes" id="UP000190206"/>
    </source>
</evidence>
<reference evidence="2 4" key="2">
    <citation type="submission" date="2016-12" db="EMBL/GenBank/DDBJ databases">
        <title>Clostridium tepidum sp. nov., a close relative of Clostridium sporogenes and Clostridium botulinum Group I.</title>
        <authorList>
            <person name="Dobritsa A.P."/>
            <person name="Kutumbaka K."/>
            <person name="Werner K."/>
            <person name="Samadpour M."/>
        </authorList>
    </citation>
    <scope>NUCLEOTIDE SEQUENCE [LARGE SCALE GENOMIC DNA]</scope>
    <source>
        <strain evidence="2 4">PE</strain>
    </source>
</reference>
<organism evidence="3 5">
    <name type="scientific">Clostridium tepidum</name>
    <dbReference type="NCBI Taxonomy" id="1962263"/>
    <lineage>
        <taxon>Bacteria</taxon>
        <taxon>Bacillati</taxon>
        <taxon>Bacillota</taxon>
        <taxon>Clostridia</taxon>
        <taxon>Eubacteriales</taxon>
        <taxon>Clostridiaceae</taxon>
        <taxon>Clostridium</taxon>
    </lineage>
</organism>